<protein>
    <submittedName>
        <fullName evidence="2">Helix-turn-helix domain</fullName>
    </submittedName>
</protein>
<accession>A0A173XCN7</accession>
<evidence type="ECO:0000259" key="1">
    <source>
        <dbReference type="Pfam" id="PF12728"/>
    </source>
</evidence>
<evidence type="ECO:0000313" key="3">
    <source>
        <dbReference type="Proteomes" id="UP000095679"/>
    </source>
</evidence>
<dbReference type="Proteomes" id="UP000095679">
    <property type="component" value="Unassembled WGS sequence"/>
</dbReference>
<feature type="domain" description="Helix-turn-helix" evidence="1">
    <location>
        <begin position="2"/>
        <end position="49"/>
    </location>
</feature>
<dbReference type="AlphaFoldDB" id="A0A173XCN7"/>
<name>A0A173XCN7_9FIRM</name>
<evidence type="ECO:0000313" key="2">
    <source>
        <dbReference type="EMBL" id="CUN48776.1"/>
    </source>
</evidence>
<organism evidence="2 3">
    <name type="scientific">Anaerobutyricum hallii</name>
    <dbReference type="NCBI Taxonomy" id="39488"/>
    <lineage>
        <taxon>Bacteria</taxon>
        <taxon>Bacillati</taxon>
        <taxon>Bacillota</taxon>
        <taxon>Clostridia</taxon>
        <taxon>Lachnospirales</taxon>
        <taxon>Lachnospiraceae</taxon>
        <taxon>Anaerobutyricum</taxon>
    </lineage>
</organism>
<proteinExistence type="predicted"/>
<dbReference type="InterPro" id="IPR041657">
    <property type="entry name" value="HTH_17"/>
</dbReference>
<sequence>MLYNVKEVSKCLGINIHLVYALIRKGLLPALKLGSLKVRRASLESFISKYEGMDLSDLDNITELKVID</sequence>
<dbReference type="EMBL" id="CYZL01000001">
    <property type="protein sequence ID" value="CUN48776.1"/>
    <property type="molecule type" value="Genomic_DNA"/>
</dbReference>
<gene>
    <name evidence="2" type="ORF">ERS852450_00074</name>
</gene>
<reference evidence="2 3" key="1">
    <citation type="submission" date="2015-09" db="EMBL/GenBank/DDBJ databases">
        <authorList>
            <consortium name="Pathogen Informatics"/>
        </authorList>
    </citation>
    <scope>NUCLEOTIDE SEQUENCE [LARGE SCALE GENOMIC DNA]</scope>
    <source>
        <strain evidence="2 3">2789STDY5834835</strain>
    </source>
</reference>
<dbReference type="Pfam" id="PF12728">
    <property type="entry name" value="HTH_17"/>
    <property type="match status" value="1"/>
</dbReference>